<dbReference type="InterPro" id="IPR050767">
    <property type="entry name" value="Sel1_AlgK"/>
</dbReference>
<dbReference type="EMBL" id="DXDD01000095">
    <property type="protein sequence ID" value="HIY60532.1"/>
    <property type="molecule type" value="Genomic_DNA"/>
</dbReference>
<evidence type="ECO:0000313" key="1">
    <source>
        <dbReference type="EMBL" id="HIY60532.1"/>
    </source>
</evidence>
<accession>A0A9D2C5S2</accession>
<evidence type="ECO:0000313" key="2">
    <source>
        <dbReference type="Proteomes" id="UP000824007"/>
    </source>
</evidence>
<dbReference type="Pfam" id="PF08238">
    <property type="entry name" value="Sel1"/>
    <property type="match status" value="5"/>
</dbReference>
<dbReference type="PANTHER" id="PTHR11102:SF160">
    <property type="entry name" value="ERAD-ASSOCIATED E3 UBIQUITIN-PROTEIN LIGASE COMPONENT HRD3"/>
    <property type="match status" value="1"/>
</dbReference>
<dbReference type="PANTHER" id="PTHR11102">
    <property type="entry name" value="SEL-1-LIKE PROTEIN"/>
    <property type="match status" value="1"/>
</dbReference>
<comment type="caution">
    <text evidence="1">The sequence shown here is derived from an EMBL/GenBank/DDBJ whole genome shotgun (WGS) entry which is preliminary data.</text>
</comment>
<gene>
    <name evidence="1" type="ORF">H9831_07645</name>
</gene>
<protein>
    <submittedName>
        <fullName evidence="1">Sel1 repeat family protein</fullName>
    </submittedName>
</protein>
<dbReference type="InterPro" id="IPR011990">
    <property type="entry name" value="TPR-like_helical_dom_sf"/>
</dbReference>
<dbReference type="Proteomes" id="UP000824007">
    <property type="component" value="Unassembled WGS sequence"/>
</dbReference>
<reference evidence="1" key="1">
    <citation type="journal article" date="2021" name="PeerJ">
        <title>Extensive microbial diversity within the chicken gut microbiome revealed by metagenomics and culture.</title>
        <authorList>
            <person name="Gilroy R."/>
            <person name="Ravi A."/>
            <person name="Getino M."/>
            <person name="Pursley I."/>
            <person name="Horton D.L."/>
            <person name="Alikhan N.F."/>
            <person name="Baker D."/>
            <person name="Gharbi K."/>
            <person name="Hall N."/>
            <person name="Watson M."/>
            <person name="Adriaenssens E.M."/>
            <person name="Foster-Nyarko E."/>
            <person name="Jarju S."/>
            <person name="Secka A."/>
            <person name="Antonio M."/>
            <person name="Oren A."/>
            <person name="Chaudhuri R.R."/>
            <person name="La Ragione R."/>
            <person name="Hildebrand F."/>
            <person name="Pallen M.J."/>
        </authorList>
    </citation>
    <scope>NUCLEOTIDE SEQUENCE</scope>
    <source>
        <strain evidence="1">ChiSxjej3B15-24422</strain>
    </source>
</reference>
<dbReference type="Gene3D" id="1.25.40.10">
    <property type="entry name" value="Tetratricopeptide repeat domain"/>
    <property type="match status" value="2"/>
</dbReference>
<dbReference type="SUPFAM" id="SSF81901">
    <property type="entry name" value="HCP-like"/>
    <property type="match status" value="1"/>
</dbReference>
<name>A0A9D2C5S2_9FIRM</name>
<sequence length="414" mass="47068">MGKFFSDGVETALQYIYYDNRLRLHRGQEGFDLLVKASGEGDGDADCIMARCLSGYQYVWPGHHFPQDDRQAAKLLHRSIERGSALGILIAKRSGALTPVWQKKAPISLQEAFRQVLEKAAGGDAFCQYTVGNTYFWWDFLSIEGKNRNDFPSQEAFRAYMTENITRCEDWFWRAFRGGMYLAGNNLRHYYEAGDEGYVAPQPEKAAQVYPIGAEMGYPPHQIFLANDLEEAGETEKAHYWRLQAAEGGQPGLWYQIGCSFDTGRGVEQDPQKAYECFTRAIEEESDPYAYNAAGLYLFTGRGTAQDRVKAFACFSSALRLQEGNTFGYPFLSQCYLEGIGTAPDYQQAHRLAWETKDKPRSLYVLGRIYCEGLGMPQDIAMGVEYLDRSGLSEAEEERKHYKKTLFGRWKRVN</sequence>
<reference evidence="1" key="2">
    <citation type="submission" date="2021-04" db="EMBL/GenBank/DDBJ databases">
        <authorList>
            <person name="Gilroy R."/>
        </authorList>
    </citation>
    <scope>NUCLEOTIDE SEQUENCE</scope>
    <source>
        <strain evidence="1">ChiSxjej3B15-24422</strain>
    </source>
</reference>
<dbReference type="SMART" id="SM00671">
    <property type="entry name" value="SEL1"/>
    <property type="match status" value="5"/>
</dbReference>
<organism evidence="1 2">
    <name type="scientific">Candidatus Eisenbergiella pullistercoris</name>
    <dbReference type="NCBI Taxonomy" id="2838555"/>
    <lineage>
        <taxon>Bacteria</taxon>
        <taxon>Bacillati</taxon>
        <taxon>Bacillota</taxon>
        <taxon>Clostridia</taxon>
        <taxon>Lachnospirales</taxon>
        <taxon>Lachnospiraceae</taxon>
        <taxon>Eisenbergiella</taxon>
    </lineage>
</organism>
<proteinExistence type="predicted"/>
<dbReference type="AlphaFoldDB" id="A0A9D2C5S2"/>
<dbReference type="InterPro" id="IPR006597">
    <property type="entry name" value="Sel1-like"/>
</dbReference>